<organism evidence="2 3">
    <name type="scientific">Saccharothrix texasensis</name>
    <dbReference type="NCBI Taxonomy" id="103734"/>
    <lineage>
        <taxon>Bacteria</taxon>
        <taxon>Bacillati</taxon>
        <taxon>Actinomycetota</taxon>
        <taxon>Actinomycetes</taxon>
        <taxon>Pseudonocardiales</taxon>
        <taxon>Pseudonocardiaceae</taxon>
        <taxon>Saccharothrix</taxon>
    </lineage>
</organism>
<dbReference type="Proteomes" id="UP000268727">
    <property type="component" value="Unassembled WGS sequence"/>
</dbReference>
<gene>
    <name evidence="2" type="ORF">EDD40_1613</name>
</gene>
<feature type="signal peptide" evidence="1">
    <location>
        <begin position="1"/>
        <end position="19"/>
    </location>
</feature>
<evidence type="ECO:0000256" key="1">
    <source>
        <dbReference type="SAM" id="SignalP"/>
    </source>
</evidence>
<accession>A0A3N1H1J6</accession>
<comment type="caution">
    <text evidence="2">The sequence shown here is derived from an EMBL/GenBank/DDBJ whole genome shotgun (WGS) entry which is preliminary data.</text>
</comment>
<reference evidence="2 3" key="1">
    <citation type="submission" date="2018-11" db="EMBL/GenBank/DDBJ databases">
        <title>Sequencing the genomes of 1000 actinobacteria strains.</title>
        <authorList>
            <person name="Klenk H.-P."/>
        </authorList>
    </citation>
    <scope>NUCLEOTIDE SEQUENCE [LARGE SCALE GENOMIC DNA]</scope>
    <source>
        <strain evidence="2 3">DSM 44231</strain>
    </source>
</reference>
<evidence type="ECO:0000313" key="2">
    <source>
        <dbReference type="EMBL" id="ROP36348.1"/>
    </source>
</evidence>
<protein>
    <submittedName>
        <fullName evidence="2">Uncharacterized protein</fullName>
    </submittedName>
</protein>
<dbReference type="AlphaFoldDB" id="A0A3N1H1J6"/>
<proteinExistence type="predicted"/>
<sequence length="199" mass="21556">MVLFVVAACAVLAAGGLTAAVLADASPREAAPVAAGRPSPTARADTTRPVGPPLCLIGSWRTVQEQVMVKFYNNEDPLPFVTSGRAYEFRPDGTGTERMDDVVFQGTFQGNELRLVGNGIIEFTWSATEGTITYGAQTKAEFTWAYYDQRGLVETQTIPSEQARHEVDDYACQGAQLVESNSRGYRSVWARTTGFGVYG</sequence>
<evidence type="ECO:0000313" key="3">
    <source>
        <dbReference type="Proteomes" id="UP000268727"/>
    </source>
</evidence>
<keyword evidence="3" id="KW-1185">Reference proteome</keyword>
<keyword evidence="1" id="KW-0732">Signal</keyword>
<feature type="chain" id="PRO_5039728817" evidence="1">
    <location>
        <begin position="20"/>
        <end position="199"/>
    </location>
</feature>
<name>A0A3N1H1J6_9PSEU</name>
<dbReference type="EMBL" id="RJKM01000001">
    <property type="protein sequence ID" value="ROP36348.1"/>
    <property type="molecule type" value="Genomic_DNA"/>
</dbReference>